<dbReference type="AlphaFoldDB" id="A0AAE1NNN7"/>
<gene>
    <name evidence="2" type="ORF">Pmani_034795</name>
</gene>
<dbReference type="EMBL" id="JAWZYT010004833">
    <property type="protein sequence ID" value="KAK4292439.1"/>
    <property type="molecule type" value="Genomic_DNA"/>
</dbReference>
<evidence type="ECO:0000313" key="2">
    <source>
        <dbReference type="EMBL" id="KAK4292439.1"/>
    </source>
</evidence>
<keyword evidence="3" id="KW-1185">Reference proteome</keyword>
<protein>
    <submittedName>
        <fullName evidence="2">Uncharacterized protein</fullName>
    </submittedName>
</protein>
<sequence>MRPGPPPQATPHLNHANYPTHSLTHSLTPQSSPPPRFTILRRRDTMGRRRPLTSGAKFSLERGVAAAAGDLGRHDTRHLLILCVQ</sequence>
<organism evidence="2 3">
    <name type="scientific">Petrolisthes manimaculis</name>
    <dbReference type="NCBI Taxonomy" id="1843537"/>
    <lineage>
        <taxon>Eukaryota</taxon>
        <taxon>Metazoa</taxon>
        <taxon>Ecdysozoa</taxon>
        <taxon>Arthropoda</taxon>
        <taxon>Crustacea</taxon>
        <taxon>Multicrustacea</taxon>
        <taxon>Malacostraca</taxon>
        <taxon>Eumalacostraca</taxon>
        <taxon>Eucarida</taxon>
        <taxon>Decapoda</taxon>
        <taxon>Pleocyemata</taxon>
        <taxon>Anomura</taxon>
        <taxon>Galatheoidea</taxon>
        <taxon>Porcellanidae</taxon>
        <taxon>Petrolisthes</taxon>
    </lineage>
</organism>
<name>A0AAE1NNN7_9EUCA</name>
<accession>A0AAE1NNN7</accession>
<comment type="caution">
    <text evidence="2">The sequence shown here is derived from an EMBL/GenBank/DDBJ whole genome shotgun (WGS) entry which is preliminary data.</text>
</comment>
<feature type="region of interest" description="Disordered" evidence="1">
    <location>
        <begin position="1"/>
        <end position="37"/>
    </location>
</feature>
<dbReference type="Proteomes" id="UP001292094">
    <property type="component" value="Unassembled WGS sequence"/>
</dbReference>
<feature type="compositionally biased region" description="Polar residues" evidence="1">
    <location>
        <begin position="17"/>
        <end position="30"/>
    </location>
</feature>
<evidence type="ECO:0000313" key="3">
    <source>
        <dbReference type="Proteomes" id="UP001292094"/>
    </source>
</evidence>
<proteinExistence type="predicted"/>
<evidence type="ECO:0000256" key="1">
    <source>
        <dbReference type="SAM" id="MobiDB-lite"/>
    </source>
</evidence>
<reference evidence="2" key="1">
    <citation type="submission" date="2023-11" db="EMBL/GenBank/DDBJ databases">
        <title>Genome assemblies of two species of porcelain crab, Petrolisthes cinctipes and Petrolisthes manimaculis (Anomura: Porcellanidae).</title>
        <authorList>
            <person name="Angst P."/>
        </authorList>
    </citation>
    <scope>NUCLEOTIDE SEQUENCE</scope>
    <source>
        <strain evidence="2">PB745_02</strain>
        <tissue evidence="2">Gill</tissue>
    </source>
</reference>